<comment type="caution">
    <text evidence="3">The sequence shown here is derived from an EMBL/GenBank/DDBJ whole genome shotgun (WGS) entry which is preliminary data.</text>
</comment>
<feature type="chain" id="PRO_5046235088" evidence="1">
    <location>
        <begin position="23"/>
        <end position="133"/>
    </location>
</feature>
<protein>
    <submittedName>
        <fullName evidence="3">DUF4168 domain-containing protein</fullName>
    </submittedName>
</protein>
<accession>A0ABU0W9E5</accession>
<dbReference type="InterPro" id="IPR025433">
    <property type="entry name" value="DUF4168"/>
</dbReference>
<gene>
    <name evidence="3" type="ORF">RBH19_12235</name>
</gene>
<dbReference type="RefSeq" id="WP_306729135.1">
    <property type="nucleotide sequence ID" value="NZ_JAVDDT010000008.1"/>
</dbReference>
<reference evidence="3 4" key="1">
    <citation type="submission" date="2023-08" db="EMBL/GenBank/DDBJ databases">
        <title>Whole-genome sequencing of halo(alkali)philic microorganisms from hypersaline lakes.</title>
        <authorList>
            <person name="Sorokin D.Y."/>
            <person name="Abbas B."/>
            <person name="Merkel A.Y."/>
        </authorList>
    </citation>
    <scope>NUCLEOTIDE SEQUENCE [LARGE SCALE GENOMIC DNA]</scope>
    <source>
        <strain evidence="3 4">AB-CW4</strain>
    </source>
</reference>
<dbReference type="EMBL" id="JAVDDT010000008">
    <property type="protein sequence ID" value="MDQ2070640.1"/>
    <property type="molecule type" value="Genomic_DNA"/>
</dbReference>
<evidence type="ECO:0000259" key="2">
    <source>
        <dbReference type="Pfam" id="PF13767"/>
    </source>
</evidence>
<sequence length="133" mass="15330">MNRLLPIVLLLFFPFASGAVMAQAMPEQAQAEQEREAEEDRVFGELSEEDVEAFARAQLEVRELERDFAQQLRNREEGDDPAEMQQEMTQKRLELIEGAGLSSEMYRRILGAMARNEALRDHVEALQAEYRND</sequence>
<name>A0ABU0W9E5_9GAMM</name>
<keyword evidence="1" id="KW-0732">Signal</keyword>
<feature type="signal peptide" evidence="1">
    <location>
        <begin position="1"/>
        <end position="22"/>
    </location>
</feature>
<dbReference type="Pfam" id="PF13767">
    <property type="entry name" value="DUF4168"/>
    <property type="match status" value="1"/>
</dbReference>
<organism evidence="3 4">
    <name type="scientific">Natronospira bacteriovora</name>
    <dbReference type="NCBI Taxonomy" id="3069753"/>
    <lineage>
        <taxon>Bacteria</taxon>
        <taxon>Pseudomonadati</taxon>
        <taxon>Pseudomonadota</taxon>
        <taxon>Gammaproteobacteria</taxon>
        <taxon>Natronospirales</taxon>
        <taxon>Natronospiraceae</taxon>
        <taxon>Natronospira</taxon>
    </lineage>
</organism>
<keyword evidence="4" id="KW-1185">Reference proteome</keyword>
<evidence type="ECO:0000256" key="1">
    <source>
        <dbReference type="SAM" id="SignalP"/>
    </source>
</evidence>
<feature type="domain" description="DUF4168" evidence="2">
    <location>
        <begin position="47"/>
        <end position="122"/>
    </location>
</feature>
<proteinExistence type="predicted"/>
<dbReference type="Proteomes" id="UP001239019">
    <property type="component" value="Unassembled WGS sequence"/>
</dbReference>
<evidence type="ECO:0000313" key="3">
    <source>
        <dbReference type="EMBL" id="MDQ2070640.1"/>
    </source>
</evidence>
<evidence type="ECO:0000313" key="4">
    <source>
        <dbReference type="Proteomes" id="UP001239019"/>
    </source>
</evidence>